<gene>
    <name evidence="1" type="ORF">HMPREF9444_00964</name>
</gene>
<name>E8LJT0_SUCHY</name>
<proteinExistence type="predicted"/>
<accession>E8LJT0</accession>
<protein>
    <submittedName>
        <fullName evidence="1">Uncharacterized protein</fullName>
    </submittedName>
</protein>
<dbReference type="Proteomes" id="UP000018458">
    <property type="component" value="Unassembled WGS sequence"/>
</dbReference>
<dbReference type="HOGENOM" id="CLU_2848203_0_0_6"/>
<dbReference type="EMBL" id="AEVO01000045">
    <property type="protein sequence ID" value="EFY07254.1"/>
    <property type="molecule type" value="Genomic_DNA"/>
</dbReference>
<reference evidence="1 2" key="1">
    <citation type="submission" date="2011-01" db="EMBL/GenBank/DDBJ databases">
        <authorList>
            <person name="Weinstock G."/>
            <person name="Sodergren E."/>
            <person name="Clifton S."/>
            <person name="Fulton L."/>
            <person name="Fulton B."/>
            <person name="Courtney L."/>
            <person name="Fronick C."/>
            <person name="Harrison M."/>
            <person name="Strong C."/>
            <person name="Farmer C."/>
            <person name="Delahaunty K."/>
            <person name="Markovic C."/>
            <person name="Hall O."/>
            <person name="Minx P."/>
            <person name="Tomlinson C."/>
            <person name="Mitreva M."/>
            <person name="Hou S."/>
            <person name="Chen J."/>
            <person name="Wollam A."/>
            <person name="Pepin K.H."/>
            <person name="Johnson M."/>
            <person name="Bhonagiri V."/>
            <person name="Zhang X."/>
            <person name="Suruliraj S."/>
            <person name="Warren W."/>
            <person name="Chinwalla A."/>
            <person name="Mardis E.R."/>
            <person name="Wilson R.K."/>
        </authorList>
    </citation>
    <scope>NUCLEOTIDE SEQUENCE [LARGE SCALE GENOMIC DNA]</scope>
    <source>
        <strain evidence="2">DSM 22608 / JCM 16073 / KCTC 15190 / YIT 12066</strain>
    </source>
</reference>
<sequence length="65" mass="7456">MKLINFSNFKLFSLGLMSKIHIKKIRAIANAPQRYNTDFLGKKKAAIKQTRIRQTPDAGKSHNKK</sequence>
<comment type="caution">
    <text evidence="1">The sequence shown here is derived from an EMBL/GenBank/DDBJ whole genome shotgun (WGS) entry which is preliminary data.</text>
</comment>
<evidence type="ECO:0000313" key="2">
    <source>
        <dbReference type="Proteomes" id="UP000018458"/>
    </source>
</evidence>
<evidence type="ECO:0000313" key="1">
    <source>
        <dbReference type="EMBL" id="EFY07254.1"/>
    </source>
</evidence>
<dbReference type="AlphaFoldDB" id="E8LJT0"/>
<keyword evidence="2" id="KW-1185">Reference proteome</keyword>
<organism evidence="1 2">
    <name type="scientific">Succinatimonas hippei (strain DSM 22608 / JCM 16073 / KCTC 15190 / YIT 12066)</name>
    <dbReference type="NCBI Taxonomy" id="762983"/>
    <lineage>
        <taxon>Bacteria</taxon>
        <taxon>Pseudomonadati</taxon>
        <taxon>Pseudomonadota</taxon>
        <taxon>Gammaproteobacteria</taxon>
        <taxon>Aeromonadales</taxon>
        <taxon>Succinivibrionaceae</taxon>
        <taxon>Succinatimonas</taxon>
    </lineage>
</organism>